<sequence>METPAKNKKAGEILDKRRRKLILFCALRPSNNFIDFFLRVNCCGLSHGSKCRRGEGTASKSCESSQRRGPTRQTDVLPPNGELCAAGGFCIKVAKKVGYDTSDEDHIKFNKDDRVRLLNLLKAEARQLKTASETRGRGLGLANVNSSLTRRANQYAAKTHTELTKAAVKGLFSEAK</sequence>
<gene>
    <name evidence="2" type="ORF">Vbra_13686</name>
</gene>
<dbReference type="EMBL" id="CDMY01000330">
    <property type="protein sequence ID" value="CEM02569.1"/>
    <property type="molecule type" value="Genomic_DNA"/>
</dbReference>
<protein>
    <submittedName>
        <fullName evidence="2">Uncharacterized protein</fullName>
    </submittedName>
</protein>
<evidence type="ECO:0000313" key="3">
    <source>
        <dbReference type="Proteomes" id="UP000041254"/>
    </source>
</evidence>
<organism evidence="2 3">
    <name type="scientific">Vitrella brassicaformis (strain CCMP3155)</name>
    <dbReference type="NCBI Taxonomy" id="1169540"/>
    <lineage>
        <taxon>Eukaryota</taxon>
        <taxon>Sar</taxon>
        <taxon>Alveolata</taxon>
        <taxon>Colpodellida</taxon>
        <taxon>Vitrellaceae</taxon>
        <taxon>Vitrella</taxon>
    </lineage>
</organism>
<accession>A0A0G4EWW3</accession>
<evidence type="ECO:0000256" key="1">
    <source>
        <dbReference type="SAM" id="MobiDB-lite"/>
    </source>
</evidence>
<name>A0A0G4EWW3_VITBC</name>
<dbReference type="VEuPathDB" id="CryptoDB:Vbra_13686"/>
<evidence type="ECO:0000313" key="2">
    <source>
        <dbReference type="EMBL" id="CEM02569.1"/>
    </source>
</evidence>
<dbReference type="Proteomes" id="UP000041254">
    <property type="component" value="Unassembled WGS sequence"/>
</dbReference>
<dbReference type="AlphaFoldDB" id="A0A0G4EWW3"/>
<dbReference type="InParanoid" id="A0A0G4EWW3"/>
<feature type="region of interest" description="Disordered" evidence="1">
    <location>
        <begin position="49"/>
        <end position="77"/>
    </location>
</feature>
<proteinExistence type="predicted"/>
<reference evidence="2 3" key="1">
    <citation type="submission" date="2014-11" db="EMBL/GenBank/DDBJ databases">
        <authorList>
            <person name="Zhu J."/>
            <person name="Qi W."/>
            <person name="Song R."/>
        </authorList>
    </citation>
    <scope>NUCLEOTIDE SEQUENCE [LARGE SCALE GENOMIC DNA]</scope>
</reference>
<keyword evidence="3" id="KW-1185">Reference proteome</keyword>
<feature type="compositionally biased region" description="Polar residues" evidence="1">
    <location>
        <begin position="58"/>
        <end position="74"/>
    </location>
</feature>